<dbReference type="Proteomes" id="UP000831787">
    <property type="component" value="Chromosome"/>
</dbReference>
<dbReference type="RefSeq" id="WP_244710575.1">
    <property type="nucleotide sequence ID" value="NZ_CP095073.1"/>
</dbReference>
<feature type="domain" description="Beta-lactamase-related" evidence="1">
    <location>
        <begin position="6"/>
        <end position="319"/>
    </location>
</feature>
<dbReference type="PANTHER" id="PTHR46825:SF9">
    <property type="entry name" value="BETA-LACTAMASE-RELATED DOMAIN-CONTAINING PROTEIN"/>
    <property type="match status" value="1"/>
</dbReference>
<dbReference type="SUPFAM" id="SSF56601">
    <property type="entry name" value="beta-lactamase/transpeptidase-like"/>
    <property type="match status" value="1"/>
</dbReference>
<reference evidence="2 3" key="1">
    <citation type="submission" date="2022-04" db="EMBL/GenBank/DDBJ databases">
        <title>Halobacillus sp. isolated from saltern.</title>
        <authorList>
            <person name="Won M."/>
            <person name="Lee C.-M."/>
            <person name="Woen H.-Y."/>
            <person name="Kwon S.-W."/>
        </authorList>
    </citation>
    <scope>NUCLEOTIDE SEQUENCE [LARGE SCALE GENOMIC DNA]</scope>
    <source>
        <strain evidence="2 3">SSBR10-3</strain>
    </source>
</reference>
<name>A0ABY4EJC4_9BACI</name>
<dbReference type="InterPro" id="IPR050491">
    <property type="entry name" value="AmpC-like"/>
</dbReference>
<accession>A0ABY4EJC4</accession>
<evidence type="ECO:0000313" key="3">
    <source>
        <dbReference type="Proteomes" id="UP000831787"/>
    </source>
</evidence>
<proteinExistence type="predicted"/>
<evidence type="ECO:0000259" key="1">
    <source>
        <dbReference type="Pfam" id="PF00144"/>
    </source>
</evidence>
<sequence length="336" mass="36850">MNDVDIEKKMREFQVPGLSFSTVRNAMIQETVVKGVLEAGTDRNVNESSLFNACSMSKWTAAMLVLKLVGEGTLSLDEEVNYYLQGDDHEDYSPITLRSLLSHQAGFIDPPKSFGEYESRYGRPAIDDLLAGKTVYCQEQIYPKVSPGEKFIYTDAGFCFLQYMIEKITGESFETVVEQKIFTPLQMNHSQITSSPEQCTDKMACGHDSSGKRLEEKFSIYPYPAAAGLWSSSDDLAKLLVEVMKAVSGKGKLGIPQESAKEMVTSQGCSEWTGLGVFIDPSGDLLEISSLGWGAGYQSLMAAYPFAGRGAIVMTNADLGVHQLEGLIGEILPHIL</sequence>
<dbReference type="Gene3D" id="3.40.710.10">
    <property type="entry name" value="DD-peptidase/beta-lactamase superfamily"/>
    <property type="match status" value="1"/>
</dbReference>
<dbReference type="EMBL" id="CP095073">
    <property type="protein sequence ID" value="UOQ44535.1"/>
    <property type="molecule type" value="Genomic_DNA"/>
</dbReference>
<keyword evidence="3" id="KW-1185">Reference proteome</keyword>
<gene>
    <name evidence="2" type="ORF">MUN89_00635</name>
</gene>
<dbReference type="InterPro" id="IPR012338">
    <property type="entry name" value="Beta-lactam/transpept-like"/>
</dbReference>
<evidence type="ECO:0000313" key="2">
    <source>
        <dbReference type="EMBL" id="UOQ44535.1"/>
    </source>
</evidence>
<dbReference type="Pfam" id="PF00144">
    <property type="entry name" value="Beta-lactamase"/>
    <property type="match status" value="1"/>
</dbReference>
<dbReference type="InterPro" id="IPR001466">
    <property type="entry name" value="Beta-lactam-related"/>
</dbReference>
<dbReference type="PANTHER" id="PTHR46825">
    <property type="entry name" value="D-ALANYL-D-ALANINE-CARBOXYPEPTIDASE/ENDOPEPTIDASE AMPH"/>
    <property type="match status" value="1"/>
</dbReference>
<organism evidence="2 3">
    <name type="scientific">Halobacillus salinarum</name>
    <dbReference type="NCBI Taxonomy" id="2932257"/>
    <lineage>
        <taxon>Bacteria</taxon>
        <taxon>Bacillati</taxon>
        <taxon>Bacillota</taxon>
        <taxon>Bacilli</taxon>
        <taxon>Bacillales</taxon>
        <taxon>Bacillaceae</taxon>
        <taxon>Halobacillus</taxon>
    </lineage>
</organism>
<protein>
    <submittedName>
        <fullName evidence="2">Beta-lactamase family protein</fullName>
    </submittedName>
</protein>